<comment type="caution">
    <text evidence="1">The sequence shown here is derived from an EMBL/GenBank/DDBJ whole genome shotgun (WGS) entry which is preliminary data.</text>
</comment>
<evidence type="ECO:0000313" key="1">
    <source>
        <dbReference type="EMBL" id="TDF72872.1"/>
    </source>
</evidence>
<accession>A0AC61QIV1</accession>
<protein>
    <submittedName>
        <fullName evidence="1">Dephospho-CoA kinase</fullName>
        <ecNumber evidence="1">2.7.1.24</ecNumber>
    </submittedName>
</protein>
<gene>
    <name evidence="1" type="ORF">E0946_04770</name>
</gene>
<proteinExistence type="predicted"/>
<dbReference type="Proteomes" id="UP000294588">
    <property type="component" value="Unassembled WGS sequence"/>
</dbReference>
<reference evidence="1" key="1">
    <citation type="submission" date="2019-03" db="EMBL/GenBank/DDBJ databases">
        <title>Candidatus Syntrophosphaera thermopropionivorans: a novel player in syntrophic propionate oxidation during anaerobic digestion.</title>
        <authorList>
            <person name="Dyksma S."/>
        </authorList>
    </citation>
    <scope>NUCLEOTIDE SEQUENCE</scope>
    <source>
        <strain evidence="1">W5</strain>
    </source>
</reference>
<evidence type="ECO:0000313" key="2">
    <source>
        <dbReference type="Proteomes" id="UP000294588"/>
    </source>
</evidence>
<dbReference type="EMBL" id="SMOG01000013">
    <property type="protein sequence ID" value="TDF72872.1"/>
    <property type="molecule type" value="Genomic_DNA"/>
</dbReference>
<keyword evidence="1" id="KW-0418">Kinase</keyword>
<keyword evidence="2" id="KW-1185">Reference proteome</keyword>
<sequence length="206" mass="23486">MSQPILIGITGNIGSGKTTFCNLLEEHGFKVIYADEIAQQQLNQPDTLKTLIKRWGKGIVKNGQPQRDKIAEIVFNNKSELDFLNSIVHPKTLSALQQIVDNSTEKYLFFEIPLLFEAGLELCFDYIILIRAPREVRINRLLQKGKETREQIEARINAQIDDQDKIPLCDLVIDNSKDLIELNNQLNSLLSTLKDIKPKEKIPFSL</sequence>
<dbReference type="EC" id="2.7.1.24" evidence="1"/>
<organism evidence="1 2">
    <name type="scientific">Candidatus Syntrophosphaera thermopropionivorans</name>
    <dbReference type="NCBI Taxonomy" id="2593015"/>
    <lineage>
        <taxon>Bacteria</taxon>
        <taxon>Pseudomonadati</taxon>
        <taxon>Candidatus Cloacimonadota</taxon>
        <taxon>Candidatus Cloacimonadia</taxon>
        <taxon>Candidatus Cloacimonadales</taxon>
        <taxon>Candidatus Cloacimonadaceae</taxon>
        <taxon>Candidatus Syntrophosphaera</taxon>
    </lineage>
</organism>
<keyword evidence="1" id="KW-0808">Transferase</keyword>
<name>A0AC61QIV1_9BACT</name>